<dbReference type="Pfam" id="PF14765">
    <property type="entry name" value="PS-DH"/>
    <property type="match status" value="1"/>
</dbReference>
<evidence type="ECO:0000256" key="4">
    <source>
        <dbReference type="PROSITE-ProRule" id="PRU01363"/>
    </source>
</evidence>
<dbReference type="PROSITE" id="PS00012">
    <property type="entry name" value="PHOSPHOPANTETHEINE"/>
    <property type="match status" value="1"/>
</dbReference>
<dbReference type="InterPro" id="IPR057326">
    <property type="entry name" value="KR_dom"/>
</dbReference>
<dbReference type="Gene3D" id="1.10.1200.10">
    <property type="entry name" value="ACP-like"/>
    <property type="match status" value="1"/>
</dbReference>
<dbReference type="InterPro" id="IPR014030">
    <property type="entry name" value="Ketoacyl_synth_N"/>
</dbReference>
<evidence type="ECO:0000259" key="5">
    <source>
        <dbReference type="PROSITE" id="PS50075"/>
    </source>
</evidence>
<dbReference type="Pfam" id="PF21089">
    <property type="entry name" value="PKS_DH_N"/>
    <property type="match status" value="1"/>
</dbReference>
<feature type="domain" description="PKS/mFAS DH" evidence="7">
    <location>
        <begin position="676"/>
        <end position="949"/>
    </location>
</feature>
<dbReference type="PROSITE" id="PS52004">
    <property type="entry name" value="KS3_2"/>
    <property type="match status" value="1"/>
</dbReference>
<dbReference type="InterPro" id="IPR050091">
    <property type="entry name" value="PKS_NRPS_Biosynth_Enz"/>
</dbReference>
<dbReference type="InterPro" id="IPR049900">
    <property type="entry name" value="PKS_mFAS_DH"/>
</dbReference>
<feature type="active site" description="Proton donor; for dehydratase activity" evidence="4">
    <location>
        <position position="870"/>
    </location>
</feature>
<dbReference type="Gene3D" id="3.40.50.720">
    <property type="entry name" value="NAD(P)-binding Rossmann-like Domain"/>
    <property type="match status" value="1"/>
</dbReference>
<dbReference type="Gene3D" id="3.10.129.110">
    <property type="entry name" value="Polyketide synthase dehydratase"/>
    <property type="match status" value="1"/>
</dbReference>
<evidence type="ECO:0000256" key="2">
    <source>
        <dbReference type="ARBA" id="ARBA00022553"/>
    </source>
</evidence>
<dbReference type="SMART" id="SM00825">
    <property type="entry name" value="PKS_KS"/>
    <property type="match status" value="1"/>
</dbReference>
<dbReference type="InterPro" id="IPR020806">
    <property type="entry name" value="PKS_PP-bd"/>
</dbReference>
<dbReference type="Gene3D" id="1.10.1240.100">
    <property type="match status" value="1"/>
</dbReference>
<dbReference type="CDD" id="cd08953">
    <property type="entry name" value="KR_2_SDR_x"/>
    <property type="match status" value="1"/>
</dbReference>
<evidence type="ECO:0000259" key="6">
    <source>
        <dbReference type="PROSITE" id="PS52004"/>
    </source>
</evidence>
<dbReference type="PROSITE" id="PS50075">
    <property type="entry name" value="CARRIER"/>
    <property type="match status" value="1"/>
</dbReference>
<feature type="active site" description="Proton acceptor; for dehydratase activity" evidence="4">
    <location>
        <position position="707"/>
    </location>
</feature>
<dbReference type="Gene3D" id="3.40.47.10">
    <property type="match status" value="1"/>
</dbReference>
<dbReference type="InterPro" id="IPR036291">
    <property type="entry name" value="NAD(P)-bd_dom_sf"/>
</dbReference>
<dbReference type="Pfam" id="PF00550">
    <property type="entry name" value="PP-binding"/>
    <property type="match status" value="1"/>
</dbReference>
<dbReference type="SUPFAM" id="SSF47336">
    <property type="entry name" value="ACP-like"/>
    <property type="match status" value="1"/>
</dbReference>
<feature type="region of interest" description="C-terminal hotdog fold" evidence="4">
    <location>
        <begin position="811"/>
        <end position="949"/>
    </location>
</feature>
<dbReference type="SMART" id="SM00826">
    <property type="entry name" value="PKS_DH"/>
    <property type="match status" value="1"/>
</dbReference>
<dbReference type="SUPFAM" id="SSF53901">
    <property type="entry name" value="Thiolase-like"/>
    <property type="match status" value="1"/>
</dbReference>
<dbReference type="InterPro" id="IPR020807">
    <property type="entry name" value="PKS_DH"/>
</dbReference>
<dbReference type="Proteomes" id="UP000546642">
    <property type="component" value="Unassembled WGS sequence"/>
</dbReference>
<keyword evidence="9" id="KW-1185">Reference proteome</keyword>
<organism evidence="8 9">
    <name type="scientific">Nocardiopsis mwathae</name>
    <dbReference type="NCBI Taxonomy" id="1472723"/>
    <lineage>
        <taxon>Bacteria</taxon>
        <taxon>Bacillati</taxon>
        <taxon>Actinomycetota</taxon>
        <taxon>Actinomycetes</taxon>
        <taxon>Streptosporangiales</taxon>
        <taxon>Nocardiopsidaceae</taxon>
        <taxon>Nocardiopsis</taxon>
    </lineage>
</organism>
<dbReference type="PROSITE" id="PS00606">
    <property type="entry name" value="KS3_1"/>
    <property type="match status" value="1"/>
</dbReference>
<dbReference type="CDD" id="cd00833">
    <property type="entry name" value="PKS"/>
    <property type="match status" value="1"/>
</dbReference>
<dbReference type="EMBL" id="JACHDS010000001">
    <property type="protein sequence ID" value="MBB6170495.1"/>
    <property type="molecule type" value="Genomic_DNA"/>
</dbReference>
<feature type="region of interest" description="N-terminal hotdog fold" evidence="4">
    <location>
        <begin position="676"/>
        <end position="796"/>
    </location>
</feature>
<accession>A0A7X0D3Y4</accession>
<dbReference type="RefSeq" id="WP_184073185.1">
    <property type="nucleotide sequence ID" value="NZ_JACHDS010000001.1"/>
</dbReference>
<dbReference type="InterPro" id="IPR042104">
    <property type="entry name" value="PKS_dehydratase_sf"/>
</dbReference>
<evidence type="ECO:0000256" key="3">
    <source>
        <dbReference type="ARBA" id="ARBA00022679"/>
    </source>
</evidence>
<keyword evidence="1" id="KW-0596">Phosphopantetheine</keyword>
<dbReference type="GO" id="GO:0031177">
    <property type="term" value="F:phosphopantetheine binding"/>
    <property type="evidence" value="ECO:0007669"/>
    <property type="project" value="InterPro"/>
</dbReference>
<keyword evidence="2" id="KW-0597">Phosphoprotein</keyword>
<comment type="caution">
    <text evidence="8">The sequence shown here is derived from an EMBL/GenBank/DDBJ whole genome shotgun (WGS) entry which is preliminary data.</text>
</comment>
<feature type="domain" description="Carrier" evidence="5">
    <location>
        <begin position="1434"/>
        <end position="1509"/>
    </location>
</feature>
<protein>
    <submittedName>
        <fullName evidence="8">Polyketide synthase PksN</fullName>
    </submittedName>
</protein>
<dbReference type="InterPro" id="IPR020841">
    <property type="entry name" value="PKS_Beta-ketoAc_synthase_dom"/>
</dbReference>
<gene>
    <name evidence="8" type="ORF">HNR23_000555</name>
</gene>
<dbReference type="GO" id="GO:0006633">
    <property type="term" value="P:fatty acid biosynthetic process"/>
    <property type="evidence" value="ECO:0007669"/>
    <property type="project" value="InterPro"/>
</dbReference>
<dbReference type="PANTHER" id="PTHR43775">
    <property type="entry name" value="FATTY ACID SYNTHASE"/>
    <property type="match status" value="1"/>
</dbReference>
<dbReference type="InterPro" id="IPR009081">
    <property type="entry name" value="PP-bd_ACP"/>
</dbReference>
<feature type="domain" description="Ketosynthase family 3 (KS3)" evidence="6">
    <location>
        <begin position="36"/>
        <end position="475"/>
    </location>
</feature>
<evidence type="ECO:0000313" key="8">
    <source>
        <dbReference type="EMBL" id="MBB6170495.1"/>
    </source>
</evidence>
<evidence type="ECO:0000313" key="9">
    <source>
        <dbReference type="Proteomes" id="UP000546642"/>
    </source>
</evidence>
<dbReference type="InterPro" id="IPR014031">
    <property type="entry name" value="Ketoacyl_synth_C"/>
</dbReference>
<keyword evidence="3" id="KW-0808">Transferase</keyword>
<name>A0A7X0D3Y4_9ACTN</name>
<dbReference type="SMART" id="SM00823">
    <property type="entry name" value="PKS_PP"/>
    <property type="match status" value="1"/>
</dbReference>
<dbReference type="PROSITE" id="PS52019">
    <property type="entry name" value="PKS_MFAS_DH"/>
    <property type="match status" value="1"/>
</dbReference>
<dbReference type="InterPro" id="IPR049551">
    <property type="entry name" value="PKS_DH_C"/>
</dbReference>
<dbReference type="InterPro" id="IPR049552">
    <property type="entry name" value="PKS_DH_N"/>
</dbReference>
<sequence length="1551" mass="165465">MDKVKAFILEQVAQRRIDRQEAKALLQEVVAASSSHAEIAVIGMAGRYASAPDVDAFWDLLWRGESCVRDFPAPRKADMYEILQNPYYSEVILGSIVDEADLDQIYSKSGYLERIDAFDARFFGIPPLEADYMDPHQRIGLEVAYEAIENAGYGGDGVRGTRTGVFLGRDQTNYSYYRMFSERDPMQLSGSWEGLVASRISYALDLTGPCLMTDTACSAGAVCIHQAVRALQNGECDMAIAGGLNLSQVGEVKAAYMSGATMDSVESRDSAVRTFDARADGTVWGEGAGMVVLKPLARALADRDHVRAVIKGSAINNDGTSRGITSPRAELQERVILDAWAASGVDPETITYVEAHGTGTALGDPIETKGLSDAFRRHTPRRQFCGIGSLKTSMGHMVGASGVAAVTKVVKALETGVLPPTANFEVPNPYIDFPESPLYVHDRLADWDAPEGSPRRAAVSSFGFVRTNCHMVLEEAPAYRPDEHRRRRYCLTVSARTDEALRELLDRYSRTLAESPWSLADICYTSNVGRAHHEHRVAVVAETREGLAESLDRLRSGGLGTDRERGVHYGVHTVVSEKKGTLGATETTRQALERLSAEAGAFLADAPSADGACADEDGLAGLAALYVRGARIDFARYHRGDARRRVPLPTYPFTPTRHWARPLRTRVQGFESAREHPLLGARAGRSDTGAVFENVLSVEDHWVLADHRIDGRAVVPGTAYLEMARAAHAAVAGDGAVRFADVVFRVPLSVDDGAGASVRTRLERSGGDYTFEVASKDGEEWIPHVEGRVGAAPAGDRRDPVDLPAVQGAADTVANPVAFEAETGVFRFGPRWDSVSAQWDGGDRTLALLGMRQGTDAEAAVYGLHPAMLDNAVNVRSQAEGQTYLPYMYKDFVLHGPAPESYYSLVQTVRGAPGDETMTFDIDLAGPDGAVFGRITGYTVKRVDWTRFSVTGPRRYVRAGWQETAPAGERAEPDAVWGVVAADTDAGRDLVAALTAAGAQTVPCLLAPGAPGEDDVRQVCTRLRAEGAQGLLFAADATAPTGLAHADRRAGGVDTLFTLYQGLLAHRVKLPLGLRVLGSNAWRVADGDAATDPYAAATAALAVVIGQEHMPVGVVDAPPGTDADLLARECLGAPGTPPRAVRDGRVYTRHLERATAAEDRSAENPYAGGTFLITGGAGGLGLSIAEEMGAQEAERIVLVGRSALDEAKGRSLERIGAAEYVRCDVSRAEEVRDLGERLKADGVRLTGIVHAAGVAGDGFLGSKRWEDYDAVLAPKVDGGVALLALAADHPDPFVVFFSSITSVAGGFGQGDYSAANAFMDSLAAGARAAGARALSVHWPTWTGAGMAVDHGVDAYDAPFRPVSVREGLAWLAHLLRNPADGAVPADFNLPVLHREWDTLPFTVPAEVAAAARSAAEEQPELTEAGGEAVLTGLSDPTPTQRRIAAIYGAVLGLAEIDAHTGFQDLGGNSLMTANLLSKVEQVYPETVDVADLFSYSTVVDLADHIDGRRGADRGGASGPEDGGSLREALDELGDTELMSVFGDIEDGGERW</sequence>
<evidence type="ECO:0000256" key="1">
    <source>
        <dbReference type="ARBA" id="ARBA00022450"/>
    </source>
</evidence>
<dbReference type="Pfam" id="PF02801">
    <property type="entry name" value="Ketoacyl-synt_C"/>
    <property type="match status" value="1"/>
</dbReference>
<dbReference type="Pfam" id="PF00109">
    <property type="entry name" value="ketoacyl-synt"/>
    <property type="match status" value="1"/>
</dbReference>
<dbReference type="GO" id="GO:0004315">
    <property type="term" value="F:3-oxoacyl-[acyl-carrier-protein] synthase activity"/>
    <property type="evidence" value="ECO:0007669"/>
    <property type="project" value="InterPro"/>
</dbReference>
<dbReference type="Pfam" id="PF08659">
    <property type="entry name" value="KR"/>
    <property type="match status" value="1"/>
</dbReference>
<dbReference type="InterPro" id="IPR016039">
    <property type="entry name" value="Thiolase-like"/>
</dbReference>
<dbReference type="InterPro" id="IPR018201">
    <property type="entry name" value="Ketoacyl_synth_AS"/>
</dbReference>
<dbReference type="PANTHER" id="PTHR43775:SF37">
    <property type="entry name" value="SI:DKEY-61P9.11"/>
    <property type="match status" value="1"/>
</dbReference>
<dbReference type="InterPro" id="IPR036736">
    <property type="entry name" value="ACP-like_sf"/>
</dbReference>
<dbReference type="InterPro" id="IPR013968">
    <property type="entry name" value="PKS_KR"/>
</dbReference>
<dbReference type="GO" id="GO:0004312">
    <property type="term" value="F:fatty acid synthase activity"/>
    <property type="evidence" value="ECO:0007669"/>
    <property type="project" value="TreeGrafter"/>
</dbReference>
<evidence type="ECO:0000259" key="7">
    <source>
        <dbReference type="PROSITE" id="PS52019"/>
    </source>
</evidence>
<dbReference type="InterPro" id="IPR006162">
    <property type="entry name" value="Ppantetheine_attach_site"/>
</dbReference>
<reference evidence="8 9" key="1">
    <citation type="submission" date="2020-08" db="EMBL/GenBank/DDBJ databases">
        <title>Sequencing the genomes of 1000 actinobacteria strains.</title>
        <authorList>
            <person name="Klenk H.-P."/>
        </authorList>
    </citation>
    <scope>NUCLEOTIDE SEQUENCE [LARGE SCALE GENOMIC DNA]</scope>
    <source>
        <strain evidence="8 9">DSM 46659</strain>
    </source>
</reference>
<proteinExistence type="predicted"/>
<dbReference type="SUPFAM" id="SSF51735">
    <property type="entry name" value="NAD(P)-binding Rossmann-fold domains"/>
    <property type="match status" value="2"/>
</dbReference>
<dbReference type="SMART" id="SM00822">
    <property type="entry name" value="PKS_KR"/>
    <property type="match status" value="1"/>
</dbReference>
<dbReference type="Pfam" id="PF22621">
    <property type="entry name" value="CurL-like_PKS_C"/>
    <property type="match status" value="1"/>
</dbReference>